<accession>S7T1K0</accession>
<reference evidence="1 2" key="1">
    <citation type="journal article" date="2013" name="Genome Announc.">
        <title>Draft genome sequences for three mercury-methylating, sulfate-reducing bacteria.</title>
        <authorList>
            <person name="Brown S.D."/>
            <person name="Hurt R.A.Jr."/>
            <person name="Gilmour C.C."/>
            <person name="Elias D.A."/>
        </authorList>
    </citation>
    <scope>NUCLEOTIDE SEQUENCE [LARGE SCALE GENOMIC DNA]</scope>
    <source>
        <strain evidence="1 2">DSM 16529</strain>
    </source>
</reference>
<dbReference type="EMBL" id="ATHI01000030">
    <property type="protein sequence ID" value="EPR30952.1"/>
    <property type="molecule type" value="Genomic_DNA"/>
</dbReference>
<dbReference type="eggNOG" id="ENOG50301VH">
    <property type="taxonomic scope" value="Bacteria"/>
</dbReference>
<dbReference type="STRING" id="1121439.dsat_1079"/>
<keyword evidence="2" id="KW-1185">Reference proteome</keyword>
<comment type="caution">
    <text evidence="1">The sequence shown here is derived from an EMBL/GenBank/DDBJ whole genome shotgun (WGS) entry which is preliminary data.</text>
</comment>
<sequence length="53" mass="6052">MSENAKRTQAEKAAGELLMDQARKQNDRAAMISRLATDTIRQNRYLTGELTRK</sequence>
<gene>
    <name evidence="1" type="ORF">dsat_1079</name>
</gene>
<evidence type="ECO:0000313" key="2">
    <source>
        <dbReference type="Proteomes" id="UP000014975"/>
    </source>
</evidence>
<organism evidence="1 2">
    <name type="scientific">Alkalidesulfovibrio alkalitolerans DSM 16529</name>
    <dbReference type="NCBI Taxonomy" id="1121439"/>
    <lineage>
        <taxon>Bacteria</taxon>
        <taxon>Pseudomonadati</taxon>
        <taxon>Thermodesulfobacteriota</taxon>
        <taxon>Desulfovibrionia</taxon>
        <taxon>Desulfovibrionales</taxon>
        <taxon>Desulfovibrionaceae</taxon>
        <taxon>Alkalidesulfovibrio</taxon>
    </lineage>
</organism>
<dbReference type="Proteomes" id="UP000014975">
    <property type="component" value="Unassembled WGS sequence"/>
</dbReference>
<evidence type="ECO:0000313" key="1">
    <source>
        <dbReference type="EMBL" id="EPR30952.1"/>
    </source>
</evidence>
<proteinExistence type="predicted"/>
<name>S7T1K0_9BACT</name>
<protein>
    <submittedName>
        <fullName evidence="1">Uncharacterized protein</fullName>
    </submittedName>
</protein>
<dbReference type="PATRIC" id="fig|1121439.3.peg.2454"/>
<dbReference type="AlphaFoldDB" id="S7T1K0"/>
<dbReference type="RefSeq" id="WP_020887776.1">
    <property type="nucleotide sequence ID" value="NZ_ATHI01000030.1"/>
</dbReference>